<evidence type="ECO:0000313" key="1">
    <source>
        <dbReference type="EMBL" id="OJJ74327.1"/>
    </source>
</evidence>
<dbReference type="VEuPathDB" id="FungiDB:ASPBRDRAFT_445365"/>
<accession>A0A1L9URL8</accession>
<reference evidence="2" key="1">
    <citation type="journal article" date="2017" name="Genome Biol.">
        <title>Comparative genomics reveals high biological diversity and specific adaptations in the industrially and medically important fungal genus Aspergillus.</title>
        <authorList>
            <person name="de Vries R.P."/>
            <person name="Riley R."/>
            <person name="Wiebenga A."/>
            <person name="Aguilar-Osorio G."/>
            <person name="Amillis S."/>
            <person name="Uchima C.A."/>
            <person name="Anderluh G."/>
            <person name="Asadollahi M."/>
            <person name="Askin M."/>
            <person name="Barry K."/>
            <person name="Battaglia E."/>
            <person name="Bayram O."/>
            <person name="Benocci T."/>
            <person name="Braus-Stromeyer S.A."/>
            <person name="Caldana C."/>
            <person name="Canovas D."/>
            <person name="Cerqueira G.C."/>
            <person name="Chen F."/>
            <person name="Chen W."/>
            <person name="Choi C."/>
            <person name="Clum A."/>
            <person name="Dos Santos R.A."/>
            <person name="Damasio A.R."/>
            <person name="Diallinas G."/>
            <person name="Emri T."/>
            <person name="Fekete E."/>
            <person name="Flipphi M."/>
            <person name="Freyberg S."/>
            <person name="Gallo A."/>
            <person name="Gournas C."/>
            <person name="Habgood R."/>
            <person name="Hainaut M."/>
            <person name="Harispe M.L."/>
            <person name="Henrissat B."/>
            <person name="Hilden K.S."/>
            <person name="Hope R."/>
            <person name="Hossain A."/>
            <person name="Karabika E."/>
            <person name="Karaffa L."/>
            <person name="Karanyi Z."/>
            <person name="Krasevec N."/>
            <person name="Kuo A."/>
            <person name="Kusch H."/>
            <person name="LaButti K."/>
            <person name="Lagendijk E.L."/>
            <person name="Lapidus A."/>
            <person name="Levasseur A."/>
            <person name="Lindquist E."/>
            <person name="Lipzen A."/>
            <person name="Logrieco A.F."/>
            <person name="MacCabe A."/>
            <person name="Maekelae M.R."/>
            <person name="Malavazi I."/>
            <person name="Melin P."/>
            <person name="Meyer V."/>
            <person name="Mielnichuk N."/>
            <person name="Miskei M."/>
            <person name="Molnar A.P."/>
            <person name="Mule G."/>
            <person name="Ngan C.Y."/>
            <person name="Orejas M."/>
            <person name="Orosz E."/>
            <person name="Ouedraogo J.P."/>
            <person name="Overkamp K.M."/>
            <person name="Park H.-S."/>
            <person name="Perrone G."/>
            <person name="Piumi F."/>
            <person name="Punt P.J."/>
            <person name="Ram A.F."/>
            <person name="Ramon A."/>
            <person name="Rauscher S."/>
            <person name="Record E."/>
            <person name="Riano-Pachon D.M."/>
            <person name="Robert V."/>
            <person name="Roehrig J."/>
            <person name="Ruller R."/>
            <person name="Salamov A."/>
            <person name="Salih N.S."/>
            <person name="Samson R.A."/>
            <person name="Sandor E."/>
            <person name="Sanguinetti M."/>
            <person name="Schuetze T."/>
            <person name="Sepcic K."/>
            <person name="Shelest E."/>
            <person name="Sherlock G."/>
            <person name="Sophianopoulou V."/>
            <person name="Squina F.M."/>
            <person name="Sun H."/>
            <person name="Susca A."/>
            <person name="Todd R.B."/>
            <person name="Tsang A."/>
            <person name="Unkles S.E."/>
            <person name="van de Wiele N."/>
            <person name="van Rossen-Uffink D."/>
            <person name="Oliveira J.V."/>
            <person name="Vesth T.C."/>
            <person name="Visser J."/>
            <person name="Yu J.-H."/>
            <person name="Zhou M."/>
            <person name="Andersen M.R."/>
            <person name="Archer D.B."/>
            <person name="Baker S.E."/>
            <person name="Benoit I."/>
            <person name="Brakhage A.A."/>
            <person name="Braus G.H."/>
            <person name="Fischer R."/>
            <person name="Frisvad J.C."/>
            <person name="Goldman G.H."/>
            <person name="Houbraken J."/>
            <person name="Oakley B."/>
            <person name="Pocsi I."/>
            <person name="Scazzocchio C."/>
            <person name="Seiboth B."/>
            <person name="vanKuyk P.A."/>
            <person name="Wortman J."/>
            <person name="Dyer P.S."/>
            <person name="Grigoriev I.V."/>
        </authorList>
    </citation>
    <scope>NUCLEOTIDE SEQUENCE [LARGE SCALE GENOMIC DNA]</scope>
    <source>
        <strain evidence="2">CBS 101740 / IMI 381727 / IBT 21946</strain>
    </source>
</reference>
<dbReference type="RefSeq" id="XP_067481575.1">
    <property type="nucleotide sequence ID" value="XM_067625219.1"/>
</dbReference>
<dbReference type="Proteomes" id="UP000184499">
    <property type="component" value="Unassembled WGS sequence"/>
</dbReference>
<organism evidence="1 2">
    <name type="scientific">Aspergillus brasiliensis (strain CBS 101740 / IMI 381727 / IBT 21946)</name>
    <dbReference type="NCBI Taxonomy" id="767769"/>
    <lineage>
        <taxon>Eukaryota</taxon>
        <taxon>Fungi</taxon>
        <taxon>Dikarya</taxon>
        <taxon>Ascomycota</taxon>
        <taxon>Pezizomycotina</taxon>
        <taxon>Eurotiomycetes</taxon>
        <taxon>Eurotiomycetidae</taxon>
        <taxon>Eurotiales</taxon>
        <taxon>Aspergillaceae</taxon>
        <taxon>Aspergillus</taxon>
        <taxon>Aspergillus subgen. Circumdati</taxon>
    </lineage>
</organism>
<dbReference type="AlphaFoldDB" id="A0A1L9URL8"/>
<keyword evidence="2" id="KW-1185">Reference proteome</keyword>
<proteinExistence type="predicted"/>
<dbReference type="EMBL" id="KV878681">
    <property type="protein sequence ID" value="OJJ74327.1"/>
    <property type="molecule type" value="Genomic_DNA"/>
</dbReference>
<evidence type="ECO:0000313" key="2">
    <source>
        <dbReference type="Proteomes" id="UP000184499"/>
    </source>
</evidence>
<dbReference type="GeneID" id="93577707"/>
<name>A0A1L9URL8_ASPBC</name>
<sequence length="127" mass="14536">MRTAGADLATSFIESFACTRNEGDLLTPPWNGIIKGQRPLITFQQELRLLRFSQYKIKRHWYWLVINAINTDAAKSDSLSTISASDVLRRGTGKDCQIMIKTCWLQVNSLLCADRMRDGMPPVNMWR</sequence>
<protein>
    <submittedName>
        <fullName evidence="1">Uncharacterized protein</fullName>
    </submittedName>
</protein>
<gene>
    <name evidence="1" type="ORF">ASPBRDRAFT_445365</name>
</gene>